<reference evidence="2" key="1">
    <citation type="submission" date="2022-11" db="EMBL/GenBank/DDBJ databases">
        <title>Centuries of genome instability and evolution in soft-shell clam transmissible cancer (bioRxiv).</title>
        <authorList>
            <person name="Hart S.F.M."/>
            <person name="Yonemitsu M.A."/>
            <person name="Giersch R.M."/>
            <person name="Beal B.F."/>
            <person name="Arriagada G."/>
            <person name="Davis B.W."/>
            <person name="Ostrander E.A."/>
            <person name="Goff S.P."/>
            <person name="Metzger M.J."/>
        </authorList>
    </citation>
    <scope>NUCLEOTIDE SEQUENCE</scope>
    <source>
        <strain evidence="2">MELC-2E11</strain>
        <tissue evidence="2">Siphon/mantle</tissue>
    </source>
</reference>
<dbReference type="Gene3D" id="3.30.460.90">
    <property type="match status" value="1"/>
</dbReference>
<dbReference type="PANTHER" id="PTHR10656">
    <property type="entry name" value="CELL FATE DETERMINING PROTEIN MAB21-RELATED"/>
    <property type="match status" value="1"/>
</dbReference>
<dbReference type="EMBL" id="CP111014">
    <property type="protein sequence ID" value="WAQ98236.1"/>
    <property type="molecule type" value="Genomic_DNA"/>
</dbReference>
<dbReference type="InterPro" id="IPR024810">
    <property type="entry name" value="MAB21L/cGLR"/>
</dbReference>
<gene>
    <name evidence="2" type="ORF">MAR_022609</name>
</gene>
<dbReference type="Gene3D" id="1.10.1410.40">
    <property type="match status" value="1"/>
</dbReference>
<evidence type="ECO:0000259" key="1">
    <source>
        <dbReference type="Pfam" id="PF03281"/>
    </source>
</evidence>
<feature type="domain" description="Mab-21-like nucleotidyltransferase" evidence="1">
    <location>
        <begin position="153"/>
        <end position="365"/>
    </location>
</feature>
<organism evidence="2 3">
    <name type="scientific">Mya arenaria</name>
    <name type="common">Soft-shell clam</name>
    <dbReference type="NCBI Taxonomy" id="6604"/>
    <lineage>
        <taxon>Eukaryota</taxon>
        <taxon>Metazoa</taxon>
        <taxon>Spiralia</taxon>
        <taxon>Lophotrochozoa</taxon>
        <taxon>Mollusca</taxon>
        <taxon>Bivalvia</taxon>
        <taxon>Autobranchia</taxon>
        <taxon>Heteroconchia</taxon>
        <taxon>Euheterodonta</taxon>
        <taxon>Imparidentia</taxon>
        <taxon>Neoheterodontei</taxon>
        <taxon>Myida</taxon>
        <taxon>Myoidea</taxon>
        <taxon>Myidae</taxon>
        <taxon>Mya</taxon>
    </lineage>
</organism>
<sequence length="543" mass="63533">MSGVTYEDIRKANLTLKHALRAHTEEYFEYEPGVHYVTSKFKIENIKPHRDVSYSEVQGKEFILAERNLPVGRYQNEWQTPITIYGRNNLDWKVKLMCSSFVGDMEVDDRDWFESRQVVDKVMDLLKKELRSQAEKYEGLLINSYVRQGSSREGLKVVKADEFDAMLEFHFDGLDERIEQIHFIDRDERKFIPGYCYLELRDVTLELIRNKFTMLYKKGVFIEKEGKIFLSSKHLHVQIFESMVDSAVFKINSQMLIHNIIYTNKCMFALKRKMNPPSINLTITLKASEQFFGIGHLKDKEIDLDFVPAFLLRYDTTTSYEGVLMQCPIHAVCKWAEDNSFKALKTADQSRIWVVKSTGYEKHILDVARENERKLYILTALRILKTYFVKTKKYAKESGGSPPQIVSVLKSYHLKQLAFYLLNYLCHKYPHFEVDGVQIALLYFIDIIRVALMEKRLPHLFFSDNNVIETMLPGYPLLPSPKLRFDLFRNIPNDSLTQALFSLEKHLIPDLGFSTRVDSDLHDHERARVHQDFKSTVAGSDYF</sequence>
<proteinExistence type="predicted"/>
<evidence type="ECO:0000313" key="3">
    <source>
        <dbReference type="Proteomes" id="UP001164746"/>
    </source>
</evidence>
<evidence type="ECO:0000313" key="2">
    <source>
        <dbReference type="EMBL" id="WAQ98236.1"/>
    </source>
</evidence>
<dbReference type="Proteomes" id="UP001164746">
    <property type="component" value="Chromosome 3"/>
</dbReference>
<dbReference type="InterPro" id="IPR046903">
    <property type="entry name" value="Mab-21-like_nuc_Trfase"/>
</dbReference>
<dbReference type="Pfam" id="PF03281">
    <property type="entry name" value="Mab-21"/>
    <property type="match status" value="1"/>
</dbReference>
<keyword evidence="3" id="KW-1185">Reference proteome</keyword>
<dbReference type="SMART" id="SM01265">
    <property type="entry name" value="Mab-21"/>
    <property type="match status" value="1"/>
</dbReference>
<accession>A0ABY7DKJ7</accession>
<protein>
    <recommendedName>
        <fullName evidence="1">Mab-21-like nucleotidyltransferase domain-containing protein</fullName>
    </recommendedName>
</protein>
<dbReference type="PANTHER" id="PTHR10656:SF78">
    <property type="entry name" value="CYCLIC GMP-AMP SYNTHASE-LIKE"/>
    <property type="match status" value="1"/>
</dbReference>
<name>A0ABY7DKJ7_MYAAR</name>